<organism evidence="2 3">
    <name type="scientific">Uncinocarpus reesii (strain UAMH 1704)</name>
    <dbReference type="NCBI Taxonomy" id="336963"/>
    <lineage>
        <taxon>Eukaryota</taxon>
        <taxon>Fungi</taxon>
        <taxon>Dikarya</taxon>
        <taxon>Ascomycota</taxon>
        <taxon>Pezizomycotina</taxon>
        <taxon>Eurotiomycetes</taxon>
        <taxon>Eurotiomycetidae</taxon>
        <taxon>Onygenales</taxon>
        <taxon>Onygenaceae</taxon>
        <taxon>Uncinocarpus</taxon>
    </lineage>
</organism>
<dbReference type="VEuPathDB" id="FungiDB:UREG_01211"/>
<dbReference type="KEGG" id="ure:UREG_01211"/>
<sequence length="50" mass="5608">MAGKAWSRSIEGDIKTTRRKEASVGSNASFAHSLRMDKQLEMQNGLPEWT</sequence>
<accession>C4JGW0</accession>
<feature type="compositionally biased region" description="Basic and acidic residues" evidence="1">
    <location>
        <begin position="10"/>
        <end position="22"/>
    </location>
</feature>
<proteinExistence type="predicted"/>
<name>C4JGW0_UNCRE</name>
<dbReference type="Proteomes" id="UP000002058">
    <property type="component" value="Unassembled WGS sequence"/>
</dbReference>
<dbReference type="RefSeq" id="XP_002541695.1">
    <property type="nucleotide sequence ID" value="XM_002541649.1"/>
</dbReference>
<gene>
    <name evidence="2" type="ORF">UREG_01211</name>
</gene>
<evidence type="ECO:0000313" key="2">
    <source>
        <dbReference type="EMBL" id="EEP76362.1"/>
    </source>
</evidence>
<reference evidence="3" key="1">
    <citation type="journal article" date="2009" name="Genome Res.">
        <title>Comparative genomic analyses of the human fungal pathogens Coccidioides and their relatives.</title>
        <authorList>
            <person name="Sharpton T.J."/>
            <person name="Stajich J.E."/>
            <person name="Rounsley S.D."/>
            <person name="Gardner M.J."/>
            <person name="Wortman J.R."/>
            <person name="Jordar V.S."/>
            <person name="Maiti R."/>
            <person name="Kodira C.D."/>
            <person name="Neafsey D.E."/>
            <person name="Zeng Q."/>
            <person name="Hung C.-Y."/>
            <person name="McMahan C."/>
            <person name="Muszewska A."/>
            <person name="Grynberg M."/>
            <person name="Mandel M.A."/>
            <person name="Kellner E.M."/>
            <person name="Barker B.M."/>
            <person name="Galgiani J.N."/>
            <person name="Orbach M.J."/>
            <person name="Kirkland T.N."/>
            <person name="Cole G.T."/>
            <person name="Henn M.R."/>
            <person name="Birren B.W."/>
            <person name="Taylor J.W."/>
        </authorList>
    </citation>
    <scope>NUCLEOTIDE SEQUENCE [LARGE SCALE GENOMIC DNA]</scope>
    <source>
        <strain evidence="3">UAMH 1704</strain>
    </source>
</reference>
<evidence type="ECO:0000313" key="3">
    <source>
        <dbReference type="Proteomes" id="UP000002058"/>
    </source>
</evidence>
<keyword evidence="3" id="KW-1185">Reference proteome</keyword>
<dbReference type="GeneID" id="8439895"/>
<evidence type="ECO:0000256" key="1">
    <source>
        <dbReference type="SAM" id="MobiDB-lite"/>
    </source>
</evidence>
<dbReference type="AlphaFoldDB" id="C4JGW0"/>
<dbReference type="InParanoid" id="C4JGW0"/>
<protein>
    <submittedName>
        <fullName evidence="2">Uncharacterized protein</fullName>
    </submittedName>
</protein>
<dbReference type="EMBL" id="CH476615">
    <property type="protein sequence ID" value="EEP76362.1"/>
    <property type="molecule type" value="Genomic_DNA"/>
</dbReference>
<feature type="region of interest" description="Disordered" evidence="1">
    <location>
        <begin position="1"/>
        <end position="50"/>
    </location>
</feature>
<dbReference type="HOGENOM" id="CLU_3126121_0_0_1"/>